<accession>A0ABS8VGQ6</accession>
<protein>
    <submittedName>
        <fullName evidence="1">Uncharacterized protein</fullName>
    </submittedName>
</protein>
<dbReference type="EMBL" id="JACEIK010004365">
    <property type="protein sequence ID" value="MCD9645204.1"/>
    <property type="molecule type" value="Genomic_DNA"/>
</dbReference>
<gene>
    <name evidence="1" type="ORF">HAX54_033940</name>
</gene>
<dbReference type="Proteomes" id="UP000823775">
    <property type="component" value="Unassembled WGS sequence"/>
</dbReference>
<sequence>MLVRANIGFRSLPRPHVTLVVRGSRLAIHKSITGGIFATPILFLSPTVPWRFEDNLLRFVGVSLVLP</sequence>
<organism evidence="1 2">
    <name type="scientific">Datura stramonium</name>
    <name type="common">Jimsonweed</name>
    <name type="synonym">Common thornapple</name>
    <dbReference type="NCBI Taxonomy" id="4076"/>
    <lineage>
        <taxon>Eukaryota</taxon>
        <taxon>Viridiplantae</taxon>
        <taxon>Streptophyta</taxon>
        <taxon>Embryophyta</taxon>
        <taxon>Tracheophyta</taxon>
        <taxon>Spermatophyta</taxon>
        <taxon>Magnoliopsida</taxon>
        <taxon>eudicotyledons</taxon>
        <taxon>Gunneridae</taxon>
        <taxon>Pentapetalae</taxon>
        <taxon>asterids</taxon>
        <taxon>lamiids</taxon>
        <taxon>Solanales</taxon>
        <taxon>Solanaceae</taxon>
        <taxon>Solanoideae</taxon>
        <taxon>Datureae</taxon>
        <taxon>Datura</taxon>
    </lineage>
</organism>
<feature type="non-terminal residue" evidence="1">
    <location>
        <position position="67"/>
    </location>
</feature>
<keyword evidence="2" id="KW-1185">Reference proteome</keyword>
<name>A0ABS8VGQ6_DATST</name>
<evidence type="ECO:0000313" key="2">
    <source>
        <dbReference type="Proteomes" id="UP000823775"/>
    </source>
</evidence>
<evidence type="ECO:0000313" key="1">
    <source>
        <dbReference type="EMBL" id="MCD9645204.1"/>
    </source>
</evidence>
<reference evidence="1 2" key="1">
    <citation type="journal article" date="2021" name="BMC Genomics">
        <title>Datura genome reveals duplications of psychoactive alkaloid biosynthetic genes and high mutation rate following tissue culture.</title>
        <authorList>
            <person name="Rajewski A."/>
            <person name="Carter-House D."/>
            <person name="Stajich J."/>
            <person name="Litt A."/>
        </authorList>
    </citation>
    <scope>NUCLEOTIDE SEQUENCE [LARGE SCALE GENOMIC DNA]</scope>
    <source>
        <strain evidence="1">AR-01</strain>
    </source>
</reference>
<comment type="caution">
    <text evidence="1">The sequence shown here is derived from an EMBL/GenBank/DDBJ whole genome shotgun (WGS) entry which is preliminary data.</text>
</comment>
<proteinExistence type="predicted"/>